<organism evidence="2 3">
    <name type="scientific">Meloidogyne floridensis</name>
    <dbReference type="NCBI Taxonomy" id="298350"/>
    <lineage>
        <taxon>Eukaryota</taxon>
        <taxon>Metazoa</taxon>
        <taxon>Ecdysozoa</taxon>
        <taxon>Nematoda</taxon>
        <taxon>Chromadorea</taxon>
        <taxon>Rhabditida</taxon>
        <taxon>Tylenchina</taxon>
        <taxon>Tylenchomorpha</taxon>
        <taxon>Tylenchoidea</taxon>
        <taxon>Meloidogynidae</taxon>
        <taxon>Meloidogyninae</taxon>
        <taxon>Meloidogyne</taxon>
    </lineage>
</organism>
<keyword evidence="2" id="KW-1185">Reference proteome</keyword>
<feature type="transmembrane region" description="Helical" evidence="1">
    <location>
        <begin position="47"/>
        <end position="64"/>
    </location>
</feature>
<evidence type="ECO:0000256" key="1">
    <source>
        <dbReference type="SAM" id="Phobius"/>
    </source>
</evidence>
<keyword evidence="1" id="KW-0812">Transmembrane</keyword>
<keyword evidence="1" id="KW-0472">Membrane</keyword>
<dbReference type="AlphaFoldDB" id="A0A915NKU8"/>
<dbReference type="WBParaSite" id="scf7180000419666.g4151">
    <property type="protein sequence ID" value="scf7180000419666.g4151"/>
    <property type="gene ID" value="scf7180000419666.g4151"/>
</dbReference>
<protein>
    <submittedName>
        <fullName evidence="3">Uncharacterized protein</fullName>
    </submittedName>
</protein>
<accession>A0A915NKU8</accession>
<evidence type="ECO:0000313" key="2">
    <source>
        <dbReference type="Proteomes" id="UP000887560"/>
    </source>
</evidence>
<reference evidence="3" key="1">
    <citation type="submission" date="2022-11" db="UniProtKB">
        <authorList>
            <consortium name="WormBaseParasite"/>
        </authorList>
    </citation>
    <scope>IDENTIFICATION</scope>
</reference>
<proteinExistence type="predicted"/>
<sequence length="112" mass="12152">MKLFNSHNSVIIILSFCFIILINVQSKVSEEYYQFYNQNIKKREKRFIDLLVGAILFGGVINGLNKLNQNPYMKAGIKKFGPTVVKKVVPGMASTLGGALGPAGVIAGGYAG</sequence>
<name>A0A915NKU8_9BILA</name>
<evidence type="ECO:0000313" key="3">
    <source>
        <dbReference type="WBParaSite" id="scf7180000419666.g4151"/>
    </source>
</evidence>
<keyword evidence="1" id="KW-1133">Transmembrane helix</keyword>
<feature type="transmembrane region" description="Helical" evidence="1">
    <location>
        <begin position="6"/>
        <end position="26"/>
    </location>
</feature>
<dbReference type="Proteomes" id="UP000887560">
    <property type="component" value="Unplaced"/>
</dbReference>